<dbReference type="GO" id="GO:0003700">
    <property type="term" value="F:DNA-binding transcription factor activity"/>
    <property type="evidence" value="ECO:0007669"/>
    <property type="project" value="InterPro"/>
</dbReference>
<dbReference type="NCBIfam" id="NF033788">
    <property type="entry name" value="HTH_metalloreg"/>
    <property type="match status" value="1"/>
</dbReference>
<dbReference type="InterPro" id="IPR036388">
    <property type="entry name" value="WH-like_DNA-bd_sf"/>
</dbReference>
<dbReference type="AlphaFoldDB" id="A0A1M4Y9Q8"/>
<keyword evidence="3" id="KW-0804">Transcription</keyword>
<proteinExistence type="predicted"/>
<name>A0A1M4Y9Q8_9ACTN</name>
<dbReference type="InterPro" id="IPR001845">
    <property type="entry name" value="HTH_ArsR_DNA-bd_dom"/>
</dbReference>
<evidence type="ECO:0000313" key="6">
    <source>
        <dbReference type="Proteomes" id="UP000184295"/>
    </source>
</evidence>
<dbReference type="STRING" id="1121881.SAMN02745225_02283"/>
<dbReference type="SMART" id="SM00418">
    <property type="entry name" value="HTH_ARSR"/>
    <property type="match status" value="1"/>
</dbReference>
<dbReference type="EMBL" id="FQUL01000059">
    <property type="protein sequence ID" value="SHF02465.1"/>
    <property type="molecule type" value="Genomic_DNA"/>
</dbReference>
<feature type="domain" description="HTH arsR-type" evidence="4">
    <location>
        <begin position="51"/>
        <end position="141"/>
    </location>
</feature>
<dbReference type="InterPro" id="IPR036390">
    <property type="entry name" value="WH_DNA-bd_sf"/>
</dbReference>
<dbReference type="Proteomes" id="UP000184295">
    <property type="component" value="Unassembled WGS sequence"/>
</dbReference>
<sequence>MPDGPVGQAVTLGTHCRMLVKMTIATGAPNAPADGCCAPESRLAASDVSSFDEVDDEMLATMAKALGHPTRVKILRLLVERQACVTGDLVAELPFAQSTISEHLRILRQAGLIQGEIEGPRTSYCVDRGRLAALQRAVTSI</sequence>
<dbReference type="CDD" id="cd00090">
    <property type="entry name" value="HTH_ARSR"/>
    <property type="match status" value="1"/>
</dbReference>
<protein>
    <submittedName>
        <fullName evidence="5">Transcriptional regulator, ArsR family</fullName>
    </submittedName>
</protein>
<dbReference type="InterPro" id="IPR011991">
    <property type="entry name" value="ArsR-like_HTH"/>
</dbReference>
<keyword evidence="2" id="KW-0238">DNA-binding</keyword>
<dbReference type="PROSITE" id="PS50987">
    <property type="entry name" value="HTH_ARSR_2"/>
    <property type="match status" value="1"/>
</dbReference>
<evidence type="ECO:0000256" key="1">
    <source>
        <dbReference type="ARBA" id="ARBA00023015"/>
    </source>
</evidence>
<gene>
    <name evidence="5" type="ORF">SAMN02745225_02283</name>
</gene>
<dbReference type="PRINTS" id="PR00778">
    <property type="entry name" value="HTHARSR"/>
</dbReference>
<keyword evidence="6" id="KW-1185">Reference proteome</keyword>
<organism evidence="5 6">
    <name type="scientific">Ferrithrix thermotolerans DSM 19514</name>
    <dbReference type="NCBI Taxonomy" id="1121881"/>
    <lineage>
        <taxon>Bacteria</taxon>
        <taxon>Bacillati</taxon>
        <taxon>Actinomycetota</taxon>
        <taxon>Acidimicrobiia</taxon>
        <taxon>Acidimicrobiales</taxon>
        <taxon>Acidimicrobiaceae</taxon>
        <taxon>Ferrithrix</taxon>
    </lineage>
</organism>
<dbReference type="Pfam" id="PF01022">
    <property type="entry name" value="HTH_5"/>
    <property type="match status" value="1"/>
</dbReference>
<reference evidence="6" key="1">
    <citation type="submission" date="2016-11" db="EMBL/GenBank/DDBJ databases">
        <authorList>
            <person name="Varghese N."/>
            <person name="Submissions S."/>
        </authorList>
    </citation>
    <scope>NUCLEOTIDE SEQUENCE [LARGE SCALE GENOMIC DNA]</scope>
    <source>
        <strain evidence="6">DSM 19514</strain>
    </source>
</reference>
<dbReference type="InterPro" id="IPR051081">
    <property type="entry name" value="HTH_MetalResp_TranReg"/>
</dbReference>
<dbReference type="PANTHER" id="PTHR33154">
    <property type="entry name" value="TRANSCRIPTIONAL REGULATOR, ARSR FAMILY"/>
    <property type="match status" value="1"/>
</dbReference>
<dbReference type="PANTHER" id="PTHR33154:SF15">
    <property type="entry name" value="REGULATORY PROTEIN ARSR"/>
    <property type="match status" value="1"/>
</dbReference>
<keyword evidence="1" id="KW-0805">Transcription regulation</keyword>
<evidence type="ECO:0000259" key="4">
    <source>
        <dbReference type="PROSITE" id="PS50987"/>
    </source>
</evidence>
<dbReference type="Gene3D" id="1.10.10.10">
    <property type="entry name" value="Winged helix-like DNA-binding domain superfamily/Winged helix DNA-binding domain"/>
    <property type="match status" value="1"/>
</dbReference>
<dbReference type="SUPFAM" id="SSF46785">
    <property type="entry name" value="Winged helix' DNA-binding domain"/>
    <property type="match status" value="1"/>
</dbReference>
<evidence type="ECO:0000256" key="3">
    <source>
        <dbReference type="ARBA" id="ARBA00023163"/>
    </source>
</evidence>
<accession>A0A1M4Y9Q8</accession>
<evidence type="ECO:0000256" key="2">
    <source>
        <dbReference type="ARBA" id="ARBA00023125"/>
    </source>
</evidence>
<dbReference type="GO" id="GO:0003677">
    <property type="term" value="F:DNA binding"/>
    <property type="evidence" value="ECO:0007669"/>
    <property type="project" value="UniProtKB-KW"/>
</dbReference>
<evidence type="ECO:0000313" key="5">
    <source>
        <dbReference type="EMBL" id="SHF02465.1"/>
    </source>
</evidence>